<protein>
    <submittedName>
        <fullName evidence="6">LysR family transcriptional regulator</fullName>
    </submittedName>
</protein>
<keyword evidence="3" id="KW-0238">DNA-binding</keyword>
<dbReference type="PRINTS" id="PR00039">
    <property type="entry name" value="HTHLYSR"/>
</dbReference>
<dbReference type="GO" id="GO:0003677">
    <property type="term" value="F:DNA binding"/>
    <property type="evidence" value="ECO:0007669"/>
    <property type="project" value="UniProtKB-KW"/>
</dbReference>
<dbReference type="InterPro" id="IPR036390">
    <property type="entry name" value="WH_DNA-bd_sf"/>
</dbReference>
<evidence type="ECO:0000259" key="5">
    <source>
        <dbReference type="PROSITE" id="PS50931"/>
    </source>
</evidence>
<evidence type="ECO:0000256" key="1">
    <source>
        <dbReference type="ARBA" id="ARBA00009437"/>
    </source>
</evidence>
<dbReference type="Pfam" id="PF03466">
    <property type="entry name" value="LysR_substrate"/>
    <property type="match status" value="1"/>
</dbReference>
<sequence>MVREGTYHRAAETLFISQSAVTQRIQALESALAQKLFVRSGRRVSLTAAGDTLVRYVRETEQREAALLAELGGRPGELAGRLTVAASTAEGTAWLAGLLAELARTHRNVDLALRLQDEFDPLPLLESGQIDAALTEVPVKRRGFRSIQVGVLEYVLVAAPSICRDWPAKPPWKQLGEIRAIDFSPADRVTLDHLALCLPGQDFSELRRYFANSTAAIRAWPVAGGG</sequence>
<dbReference type="InterPro" id="IPR050176">
    <property type="entry name" value="LTTR"/>
</dbReference>
<dbReference type="InterPro" id="IPR005119">
    <property type="entry name" value="LysR_subst-bd"/>
</dbReference>
<organism evidence="6 7">
    <name type="scientific">Candidatus Tanganyikabacteria bacterium</name>
    <dbReference type="NCBI Taxonomy" id="2961651"/>
    <lineage>
        <taxon>Bacteria</taxon>
        <taxon>Bacillati</taxon>
        <taxon>Candidatus Sericytochromatia</taxon>
        <taxon>Candidatus Tanganyikabacteria</taxon>
    </lineage>
</organism>
<keyword evidence="2" id="KW-0805">Transcription regulation</keyword>
<dbReference type="SUPFAM" id="SSF46785">
    <property type="entry name" value="Winged helix' DNA-binding domain"/>
    <property type="match status" value="1"/>
</dbReference>
<comment type="similarity">
    <text evidence="1">Belongs to the LysR transcriptional regulatory family.</text>
</comment>
<feature type="domain" description="HTH lysR-type" evidence="5">
    <location>
        <begin position="1"/>
        <end position="47"/>
    </location>
</feature>
<dbReference type="CDD" id="cd05466">
    <property type="entry name" value="PBP2_LTTR_substrate"/>
    <property type="match status" value="1"/>
</dbReference>
<evidence type="ECO:0000256" key="3">
    <source>
        <dbReference type="ARBA" id="ARBA00023125"/>
    </source>
</evidence>
<reference evidence="6 7" key="1">
    <citation type="submission" date="2019-03" db="EMBL/GenBank/DDBJ databases">
        <title>Lake Tanganyika Metagenome-Assembled Genomes (MAGs).</title>
        <authorList>
            <person name="Tran P."/>
        </authorList>
    </citation>
    <scope>NUCLEOTIDE SEQUENCE [LARGE SCALE GENOMIC DNA]</scope>
    <source>
        <strain evidence="6">K_DeepCast_65m_m2_236</strain>
    </source>
</reference>
<accession>A0A937X112</accession>
<gene>
    <name evidence="6" type="ORF">FJZ00_02280</name>
</gene>
<evidence type="ECO:0000256" key="4">
    <source>
        <dbReference type="ARBA" id="ARBA00023163"/>
    </source>
</evidence>
<evidence type="ECO:0000313" key="7">
    <source>
        <dbReference type="Proteomes" id="UP000703893"/>
    </source>
</evidence>
<comment type="caution">
    <text evidence="6">The sequence shown here is derived from an EMBL/GenBank/DDBJ whole genome shotgun (WGS) entry which is preliminary data.</text>
</comment>
<evidence type="ECO:0000313" key="6">
    <source>
        <dbReference type="EMBL" id="MBM3273953.1"/>
    </source>
</evidence>
<evidence type="ECO:0000256" key="2">
    <source>
        <dbReference type="ARBA" id="ARBA00023015"/>
    </source>
</evidence>
<dbReference type="Proteomes" id="UP000703893">
    <property type="component" value="Unassembled WGS sequence"/>
</dbReference>
<dbReference type="PANTHER" id="PTHR30579:SF2">
    <property type="entry name" value="HTH-TYPE TRANSCRIPTIONAL REGULATOR ARGP"/>
    <property type="match status" value="1"/>
</dbReference>
<keyword evidence="4" id="KW-0804">Transcription</keyword>
<dbReference type="InterPro" id="IPR000847">
    <property type="entry name" value="LysR_HTH_N"/>
</dbReference>
<dbReference type="InterPro" id="IPR036388">
    <property type="entry name" value="WH-like_DNA-bd_sf"/>
</dbReference>
<dbReference type="Gene3D" id="1.10.10.10">
    <property type="entry name" value="Winged helix-like DNA-binding domain superfamily/Winged helix DNA-binding domain"/>
    <property type="match status" value="1"/>
</dbReference>
<dbReference type="PROSITE" id="PS50931">
    <property type="entry name" value="HTH_LYSR"/>
    <property type="match status" value="1"/>
</dbReference>
<proteinExistence type="inferred from homology"/>
<dbReference type="Pfam" id="PF00126">
    <property type="entry name" value="HTH_1"/>
    <property type="match status" value="1"/>
</dbReference>
<dbReference type="PANTHER" id="PTHR30579">
    <property type="entry name" value="TRANSCRIPTIONAL REGULATOR"/>
    <property type="match status" value="1"/>
</dbReference>
<dbReference type="Gene3D" id="3.40.190.290">
    <property type="match status" value="1"/>
</dbReference>
<dbReference type="AlphaFoldDB" id="A0A937X112"/>
<dbReference type="EMBL" id="VGJX01000084">
    <property type="protein sequence ID" value="MBM3273953.1"/>
    <property type="molecule type" value="Genomic_DNA"/>
</dbReference>
<name>A0A937X112_9BACT</name>
<dbReference type="SUPFAM" id="SSF53850">
    <property type="entry name" value="Periplasmic binding protein-like II"/>
    <property type="match status" value="1"/>
</dbReference>
<dbReference type="GO" id="GO:0003700">
    <property type="term" value="F:DNA-binding transcription factor activity"/>
    <property type="evidence" value="ECO:0007669"/>
    <property type="project" value="InterPro"/>
</dbReference>